<sequence length="290" mass="33660">MKFRTEIYFPHRHVEMVASCNGSILLLNYVSHYKNLIIIMCNPLRARHLILPVPPKLALRTHHFAGLGFVHSSSTNKYKVLICTCTRTHNPARLYCDTYTIGIDDEWRSIGDTGKPPSVFASQFVFLNGALHWIGFENLWVICYFNIEKEQCGSFPFPSHFQEGNSCHGVVDNWLYIHHEHVYCVWKFWVMKDYGDFGSWTLEWVIETPITREFARPVKLLKMLKDGTLFMMLKKFTKVSKRSPGNINMTLASYNLQKRVLKTIEFSGMLPMGHSLIHAPFFFSPMDSLQ</sequence>
<accession>A0ACB7XSB5</accession>
<dbReference type="Proteomes" id="UP000828048">
    <property type="component" value="Chromosome 1"/>
</dbReference>
<name>A0ACB7XSB5_9ERIC</name>
<organism evidence="1 2">
    <name type="scientific">Vaccinium darrowii</name>
    <dbReference type="NCBI Taxonomy" id="229202"/>
    <lineage>
        <taxon>Eukaryota</taxon>
        <taxon>Viridiplantae</taxon>
        <taxon>Streptophyta</taxon>
        <taxon>Embryophyta</taxon>
        <taxon>Tracheophyta</taxon>
        <taxon>Spermatophyta</taxon>
        <taxon>Magnoliopsida</taxon>
        <taxon>eudicotyledons</taxon>
        <taxon>Gunneridae</taxon>
        <taxon>Pentapetalae</taxon>
        <taxon>asterids</taxon>
        <taxon>Ericales</taxon>
        <taxon>Ericaceae</taxon>
        <taxon>Vaccinioideae</taxon>
        <taxon>Vaccinieae</taxon>
        <taxon>Vaccinium</taxon>
    </lineage>
</organism>
<keyword evidence="2" id="KW-1185">Reference proteome</keyword>
<gene>
    <name evidence="1" type="ORF">Vadar_022512</name>
</gene>
<protein>
    <submittedName>
        <fullName evidence="1">Uncharacterized protein</fullName>
    </submittedName>
</protein>
<evidence type="ECO:0000313" key="1">
    <source>
        <dbReference type="EMBL" id="KAH7843932.1"/>
    </source>
</evidence>
<reference evidence="1 2" key="1">
    <citation type="journal article" date="2021" name="Hortic Res">
        <title>High-quality reference genome and annotation aids understanding of berry development for evergreen blueberry (Vaccinium darrowii).</title>
        <authorList>
            <person name="Yu J."/>
            <person name="Hulse-Kemp A.M."/>
            <person name="Babiker E."/>
            <person name="Staton M."/>
        </authorList>
    </citation>
    <scope>NUCLEOTIDE SEQUENCE [LARGE SCALE GENOMIC DNA]</scope>
    <source>
        <strain evidence="2">cv. NJ 8807/NJ 8810</strain>
        <tissue evidence="1">Young leaf</tissue>
    </source>
</reference>
<dbReference type="EMBL" id="CM037151">
    <property type="protein sequence ID" value="KAH7843932.1"/>
    <property type="molecule type" value="Genomic_DNA"/>
</dbReference>
<comment type="caution">
    <text evidence="1">The sequence shown here is derived from an EMBL/GenBank/DDBJ whole genome shotgun (WGS) entry which is preliminary data.</text>
</comment>
<evidence type="ECO:0000313" key="2">
    <source>
        <dbReference type="Proteomes" id="UP000828048"/>
    </source>
</evidence>
<proteinExistence type="predicted"/>